<organism evidence="2 3">
    <name type="scientific">Funneliformis geosporum</name>
    <dbReference type="NCBI Taxonomy" id="1117311"/>
    <lineage>
        <taxon>Eukaryota</taxon>
        <taxon>Fungi</taxon>
        <taxon>Fungi incertae sedis</taxon>
        <taxon>Mucoromycota</taxon>
        <taxon>Glomeromycotina</taxon>
        <taxon>Glomeromycetes</taxon>
        <taxon>Glomerales</taxon>
        <taxon>Glomeraceae</taxon>
        <taxon>Funneliformis</taxon>
    </lineage>
</organism>
<keyword evidence="1" id="KW-0175">Coiled coil</keyword>
<proteinExistence type="predicted"/>
<accession>A0A9W4SGT6</accession>
<gene>
    <name evidence="2" type="ORF">FWILDA_LOCUS3825</name>
</gene>
<protein>
    <submittedName>
        <fullName evidence="2">6091_t:CDS:1</fullName>
    </submittedName>
</protein>
<feature type="coiled-coil region" evidence="1">
    <location>
        <begin position="21"/>
        <end position="48"/>
    </location>
</feature>
<evidence type="ECO:0000313" key="2">
    <source>
        <dbReference type="EMBL" id="CAI2168924.1"/>
    </source>
</evidence>
<keyword evidence="3" id="KW-1185">Reference proteome</keyword>
<name>A0A9W4SGT6_9GLOM</name>
<comment type="caution">
    <text evidence="2">The sequence shown here is derived from an EMBL/GenBank/DDBJ whole genome shotgun (WGS) entry which is preliminary data.</text>
</comment>
<dbReference type="Proteomes" id="UP001153678">
    <property type="component" value="Unassembled WGS sequence"/>
</dbReference>
<evidence type="ECO:0000256" key="1">
    <source>
        <dbReference type="SAM" id="Coils"/>
    </source>
</evidence>
<dbReference type="EMBL" id="CAMKVN010000533">
    <property type="protein sequence ID" value="CAI2168924.1"/>
    <property type="molecule type" value="Genomic_DNA"/>
</dbReference>
<dbReference type="AlphaFoldDB" id="A0A9W4SGT6"/>
<sequence length="128" mass="15211">MPRRPSKKVQEKSRQRGIAYREKMKARRRSIEQQHANLLRTLEEAENSRLDMADRVSYRSAEAIDARDSNIQFREDIEDLQWVNIDRQQHPPSQNPEETLDIKEYKSMNQLPKGSLIGTRIVTRFFEL</sequence>
<reference evidence="2" key="1">
    <citation type="submission" date="2022-08" db="EMBL/GenBank/DDBJ databases">
        <authorList>
            <person name="Kallberg Y."/>
            <person name="Tangrot J."/>
            <person name="Rosling A."/>
        </authorList>
    </citation>
    <scope>NUCLEOTIDE SEQUENCE</scope>
    <source>
        <strain evidence="2">Wild A</strain>
    </source>
</reference>
<evidence type="ECO:0000313" key="3">
    <source>
        <dbReference type="Proteomes" id="UP001153678"/>
    </source>
</evidence>